<keyword evidence="4" id="KW-0479">Metal-binding</keyword>
<evidence type="ECO:0000256" key="5">
    <source>
        <dbReference type="ARBA" id="ARBA00022771"/>
    </source>
</evidence>
<dbReference type="OrthoDB" id="8062037at2759"/>
<dbReference type="GO" id="GO:0008270">
    <property type="term" value="F:zinc ion binding"/>
    <property type="evidence" value="ECO:0007669"/>
    <property type="project" value="UniProtKB-KW"/>
</dbReference>
<evidence type="ECO:0000313" key="11">
    <source>
        <dbReference type="Proteomes" id="UP000623129"/>
    </source>
</evidence>
<evidence type="ECO:0000256" key="4">
    <source>
        <dbReference type="ARBA" id="ARBA00022723"/>
    </source>
</evidence>
<feature type="domain" description="RING-type" evidence="9">
    <location>
        <begin position="317"/>
        <end position="358"/>
    </location>
</feature>
<dbReference type="GO" id="GO:0005737">
    <property type="term" value="C:cytoplasm"/>
    <property type="evidence" value="ECO:0007669"/>
    <property type="project" value="TreeGrafter"/>
</dbReference>
<keyword evidence="3" id="KW-0808">Transferase</keyword>
<dbReference type="GO" id="GO:0061630">
    <property type="term" value="F:ubiquitin protein ligase activity"/>
    <property type="evidence" value="ECO:0007669"/>
    <property type="project" value="UniProtKB-EC"/>
</dbReference>
<evidence type="ECO:0000256" key="2">
    <source>
        <dbReference type="ARBA" id="ARBA00012483"/>
    </source>
</evidence>
<dbReference type="GO" id="GO:0016567">
    <property type="term" value="P:protein ubiquitination"/>
    <property type="evidence" value="ECO:0007669"/>
    <property type="project" value="TreeGrafter"/>
</dbReference>
<dbReference type="FunFam" id="3.30.40.10:FF:000127">
    <property type="entry name" value="E3 ubiquitin-protein ligase RNF181"/>
    <property type="match status" value="1"/>
</dbReference>
<dbReference type="InterPro" id="IPR013083">
    <property type="entry name" value="Znf_RING/FYVE/PHD"/>
</dbReference>
<reference evidence="10" key="1">
    <citation type="submission" date="2020-01" db="EMBL/GenBank/DDBJ databases">
        <title>Genome sequence of Kobresia littledalei, the first chromosome-level genome in the family Cyperaceae.</title>
        <authorList>
            <person name="Qu G."/>
        </authorList>
    </citation>
    <scope>NUCLEOTIDE SEQUENCE</scope>
    <source>
        <strain evidence="10">C.B.Clarke</strain>
        <tissue evidence="10">Leaf</tissue>
    </source>
</reference>
<comment type="catalytic activity">
    <reaction evidence="1">
        <text>S-ubiquitinyl-[E2 ubiquitin-conjugating enzyme]-L-cysteine + [acceptor protein]-L-lysine = [E2 ubiquitin-conjugating enzyme]-L-cysteine + N(6)-ubiquitinyl-[acceptor protein]-L-lysine.</text>
        <dbReference type="EC" id="2.3.2.27"/>
    </reaction>
</comment>
<evidence type="ECO:0000256" key="6">
    <source>
        <dbReference type="ARBA" id="ARBA00022786"/>
    </source>
</evidence>
<evidence type="ECO:0000256" key="1">
    <source>
        <dbReference type="ARBA" id="ARBA00000900"/>
    </source>
</evidence>
<keyword evidence="7" id="KW-0862">Zinc</keyword>
<keyword evidence="6" id="KW-0833">Ubl conjugation pathway</keyword>
<dbReference type="SMART" id="SM00184">
    <property type="entry name" value="RING"/>
    <property type="match status" value="1"/>
</dbReference>
<dbReference type="InterPro" id="IPR001841">
    <property type="entry name" value="Znf_RING"/>
</dbReference>
<dbReference type="PROSITE" id="PS50089">
    <property type="entry name" value="ZF_RING_2"/>
    <property type="match status" value="1"/>
</dbReference>
<keyword evidence="5 8" id="KW-0863">Zinc-finger</keyword>
<dbReference type="Proteomes" id="UP000623129">
    <property type="component" value="Unassembled WGS sequence"/>
</dbReference>
<proteinExistence type="predicted"/>
<dbReference type="PANTHER" id="PTHR15710:SF240">
    <property type="entry name" value="RING-TYPE E3 UBIQUITIN TRANSFERASE"/>
    <property type="match status" value="1"/>
</dbReference>
<evidence type="ECO:0000256" key="7">
    <source>
        <dbReference type="ARBA" id="ARBA00022833"/>
    </source>
</evidence>
<dbReference type="EC" id="2.3.2.27" evidence="2"/>
<dbReference type="PANTHER" id="PTHR15710">
    <property type="entry name" value="E3 UBIQUITIN-PROTEIN LIGASE PRAJA"/>
    <property type="match status" value="1"/>
</dbReference>
<dbReference type="EMBL" id="SWLB01000012">
    <property type="protein sequence ID" value="KAF3331458.1"/>
    <property type="molecule type" value="Genomic_DNA"/>
</dbReference>
<dbReference type="Pfam" id="PF13639">
    <property type="entry name" value="zf-RING_2"/>
    <property type="match status" value="1"/>
</dbReference>
<name>A0A833R0W7_9POAL</name>
<organism evidence="10 11">
    <name type="scientific">Carex littledalei</name>
    <dbReference type="NCBI Taxonomy" id="544730"/>
    <lineage>
        <taxon>Eukaryota</taxon>
        <taxon>Viridiplantae</taxon>
        <taxon>Streptophyta</taxon>
        <taxon>Embryophyta</taxon>
        <taxon>Tracheophyta</taxon>
        <taxon>Spermatophyta</taxon>
        <taxon>Magnoliopsida</taxon>
        <taxon>Liliopsida</taxon>
        <taxon>Poales</taxon>
        <taxon>Cyperaceae</taxon>
        <taxon>Cyperoideae</taxon>
        <taxon>Cariceae</taxon>
        <taxon>Carex</taxon>
        <taxon>Carex subgen. Euthyceras</taxon>
    </lineage>
</organism>
<protein>
    <recommendedName>
        <fullName evidence="2">RING-type E3 ubiquitin transferase</fullName>
        <ecNumber evidence="2">2.3.2.27</ecNumber>
    </recommendedName>
</protein>
<dbReference type="AlphaFoldDB" id="A0A833R0W7"/>
<gene>
    <name evidence="10" type="ORF">FCM35_KLT02864</name>
</gene>
<evidence type="ECO:0000259" key="9">
    <source>
        <dbReference type="PROSITE" id="PS50089"/>
    </source>
</evidence>
<dbReference type="Gene3D" id="3.30.40.10">
    <property type="entry name" value="Zinc/RING finger domain, C3HC4 (zinc finger)"/>
    <property type="match status" value="1"/>
</dbReference>
<evidence type="ECO:0000313" key="10">
    <source>
        <dbReference type="EMBL" id="KAF3331458.1"/>
    </source>
</evidence>
<evidence type="ECO:0000256" key="8">
    <source>
        <dbReference type="PROSITE-ProRule" id="PRU00175"/>
    </source>
</evidence>
<comment type="caution">
    <text evidence="10">The sequence shown here is derived from an EMBL/GenBank/DDBJ whole genome shotgun (WGS) entry which is preliminary data.</text>
</comment>
<accession>A0A833R0W7</accession>
<evidence type="ECO:0000256" key="3">
    <source>
        <dbReference type="ARBA" id="ARBA00022679"/>
    </source>
</evidence>
<keyword evidence="11" id="KW-1185">Reference proteome</keyword>
<sequence length="379" mass="42877">MDETETPPFTDEELDLLRFLFCPLYDSEPESETGTNLSILSVSDEDDYHSLPPSPMASPPLQFDPFRRNSSEDFFDSCPMETDVSHDELESHCNPDLGEWTVTERGSRFSLEMVSEQGDDMNIGRDPPGSDGLPDLNEFGISSFEEESDLAETVTTGELLRMAFEAPHEIGAGRAPDPFWDDTLEFPIFQEMATDVRQVQRPLSPDTQFTLDNLPREPFNRLPIPDLNQHLNTELEPDWEAASTDSSIPDLEETVRNMEWEVLLAMNNIYEGDPEMAFFRQYMEQDSAVKGGPSASKSVVDSLLSITVDDSMVDLQCAICKDLVLVGESVKRLPCSHDYHANCILPWLGIRNTCPLCRFELPTDDPNYESWRARQENQV</sequence>
<dbReference type="SUPFAM" id="SSF57850">
    <property type="entry name" value="RING/U-box"/>
    <property type="match status" value="1"/>
</dbReference>